<proteinExistence type="predicted"/>
<gene>
    <name evidence="2" type="ORF">A2845_01150</name>
</gene>
<evidence type="ECO:0008006" key="4">
    <source>
        <dbReference type="Google" id="ProtNLM"/>
    </source>
</evidence>
<evidence type="ECO:0000313" key="3">
    <source>
        <dbReference type="Proteomes" id="UP000177122"/>
    </source>
</evidence>
<dbReference type="Pfam" id="PF06691">
    <property type="entry name" value="DUF1189"/>
    <property type="match status" value="1"/>
</dbReference>
<name>A0A1G2CWF4_9BACT</name>
<feature type="transmembrane region" description="Helical" evidence="1">
    <location>
        <begin position="255"/>
        <end position="273"/>
    </location>
</feature>
<reference evidence="2 3" key="1">
    <citation type="journal article" date="2016" name="Nat. Commun.">
        <title>Thousands of microbial genomes shed light on interconnected biogeochemical processes in an aquifer system.</title>
        <authorList>
            <person name="Anantharaman K."/>
            <person name="Brown C.T."/>
            <person name="Hug L.A."/>
            <person name="Sharon I."/>
            <person name="Castelle C.J."/>
            <person name="Probst A.J."/>
            <person name="Thomas B.C."/>
            <person name="Singh A."/>
            <person name="Wilkins M.J."/>
            <person name="Karaoz U."/>
            <person name="Brodie E.L."/>
            <person name="Williams K.H."/>
            <person name="Hubbard S.S."/>
            <person name="Banfield J.F."/>
        </authorList>
    </citation>
    <scope>NUCLEOTIDE SEQUENCE [LARGE SCALE GENOMIC DNA]</scope>
</reference>
<feature type="transmembrane region" description="Helical" evidence="1">
    <location>
        <begin position="179"/>
        <end position="197"/>
    </location>
</feature>
<dbReference type="AlphaFoldDB" id="A0A1G2CWF4"/>
<protein>
    <recommendedName>
        <fullName evidence="4">DUF1189 domain-containing protein</fullName>
    </recommendedName>
</protein>
<evidence type="ECO:0000256" key="1">
    <source>
        <dbReference type="SAM" id="Phobius"/>
    </source>
</evidence>
<feature type="transmembrane region" description="Helical" evidence="1">
    <location>
        <begin position="32"/>
        <end position="54"/>
    </location>
</feature>
<feature type="transmembrane region" description="Helical" evidence="1">
    <location>
        <begin position="203"/>
        <end position="220"/>
    </location>
</feature>
<keyword evidence="1" id="KW-0812">Transmembrane</keyword>
<dbReference type="InterPro" id="IPR009574">
    <property type="entry name" value="DUF1189"/>
</dbReference>
<accession>A0A1G2CWF4</accession>
<dbReference type="Proteomes" id="UP000177122">
    <property type="component" value="Unassembled WGS sequence"/>
</dbReference>
<sequence>MKELIDNIQKSIYGPEHYQAILTQPLRASFKYFASLALLLTVFLTIISSIPLIMNANVFAHEFPAKFFAYFPDELEVTVASGIVSSNVAEPYFLPIPTELSAAMSSKKGTLTNIAVIDTLTPFSLNQFAAYKSALWIGRDQLVYIDDGGAIKIQPIEKTFNYVLNEGKLRGIESRMSPYYAFIGPLIVLAIFLVLTIGFASNIVYLLLGALLIMLLGRILKLRLSYAKAYQIGLHAITLPLLIDAMLAMSSLAFIRVQFASTIIMLLIVYVNLSTRKQTSTIAATPTVSDDAPES</sequence>
<organism evidence="2 3">
    <name type="scientific">Candidatus Lloydbacteria bacterium RIFCSPHIGHO2_01_FULL_49_22</name>
    <dbReference type="NCBI Taxonomy" id="1798658"/>
    <lineage>
        <taxon>Bacteria</taxon>
        <taxon>Candidatus Lloydiibacteriota</taxon>
    </lineage>
</organism>
<dbReference type="EMBL" id="MHLI01000007">
    <property type="protein sequence ID" value="OGZ05739.1"/>
    <property type="molecule type" value="Genomic_DNA"/>
</dbReference>
<evidence type="ECO:0000313" key="2">
    <source>
        <dbReference type="EMBL" id="OGZ05739.1"/>
    </source>
</evidence>
<comment type="caution">
    <text evidence="2">The sequence shown here is derived from an EMBL/GenBank/DDBJ whole genome shotgun (WGS) entry which is preliminary data.</text>
</comment>
<keyword evidence="1" id="KW-1133">Transmembrane helix</keyword>
<keyword evidence="1" id="KW-0472">Membrane</keyword>